<accession>A0AAV4P2K5</accession>
<name>A0AAV4P2K5_CAEEX</name>
<organism evidence="3 4">
    <name type="scientific">Caerostris extrusa</name>
    <name type="common">Bark spider</name>
    <name type="synonym">Caerostris bankana</name>
    <dbReference type="NCBI Taxonomy" id="172846"/>
    <lineage>
        <taxon>Eukaryota</taxon>
        <taxon>Metazoa</taxon>
        <taxon>Ecdysozoa</taxon>
        <taxon>Arthropoda</taxon>
        <taxon>Chelicerata</taxon>
        <taxon>Arachnida</taxon>
        <taxon>Araneae</taxon>
        <taxon>Araneomorphae</taxon>
        <taxon>Entelegynae</taxon>
        <taxon>Araneoidea</taxon>
        <taxon>Araneidae</taxon>
        <taxon>Caerostris</taxon>
    </lineage>
</organism>
<reference evidence="3 4" key="1">
    <citation type="submission" date="2021-06" db="EMBL/GenBank/DDBJ databases">
        <title>Caerostris extrusa draft genome.</title>
        <authorList>
            <person name="Kono N."/>
            <person name="Arakawa K."/>
        </authorList>
    </citation>
    <scope>NUCLEOTIDE SEQUENCE [LARGE SCALE GENOMIC DNA]</scope>
</reference>
<protein>
    <recommendedName>
        <fullName evidence="5">LAGLIDADG homing endonuclease</fullName>
    </recommendedName>
</protein>
<comment type="caution">
    <text evidence="3">The sequence shown here is derived from an EMBL/GenBank/DDBJ whole genome shotgun (WGS) entry which is preliminary data.</text>
</comment>
<evidence type="ECO:0000313" key="3">
    <source>
        <dbReference type="EMBL" id="GIX91390.1"/>
    </source>
</evidence>
<evidence type="ECO:0008006" key="5">
    <source>
        <dbReference type="Google" id="ProtNLM"/>
    </source>
</evidence>
<feature type="region of interest" description="Disordered" evidence="1">
    <location>
        <begin position="1"/>
        <end position="20"/>
    </location>
</feature>
<evidence type="ECO:0000313" key="4">
    <source>
        <dbReference type="Proteomes" id="UP001054945"/>
    </source>
</evidence>
<feature type="transmembrane region" description="Helical" evidence="2">
    <location>
        <begin position="86"/>
        <end position="106"/>
    </location>
</feature>
<keyword evidence="2" id="KW-0812">Transmembrane</keyword>
<gene>
    <name evidence="3" type="ORF">CEXT_609201</name>
</gene>
<keyword evidence="4" id="KW-1185">Reference proteome</keyword>
<dbReference type="EMBL" id="BPLR01004020">
    <property type="protein sequence ID" value="GIX91390.1"/>
    <property type="molecule type" value="Genomic_DNA"/>
</dbReference>
<evidence type="ECO:0000256" key="1">
    <source>
        <dbReference type="SAM" id="MobiDB-lite"/>
    </source>
</evidence>
<sequence length="108" mass="12166">MSLGSRQGSSKPKRKGREGRVKTYCTLLRSPRSLASSVHCGTDSNEFHSCLDRIWLIGKDGRIRTLAHQSFAVGGEQKYVKKICKVLLFIYLCVFLSFNSSIILTARR</sequence>
<keyword evidence="2" id="KW-1133">Transmembrane helix</keyword>
<dbReference type="Proteomes" id="UP001054945">
    <property type="component" value="Unassembled WGS sequence"/>
</dbReference>
<dbReference type="AlphaFoldDB" id="A0AAV4P2K5"/>
<keyword evidence="2" id="KW-0472">Membrane</keyword>
<feature type="compositionally biased region" description="Polar residues" evidence="1">
    <location>
        <begin position="1"/>
        <end position="10"/>
    </location>
</feature>
<evidence type="ECO:0000256" key="2">
    <source>
        <dbReference type="SAM" id="Phobius"/>
    </source>
</evidence>
<proteinExistence type="predicted"/>